<accession>A0A4R0RID3</accession>
<dbReference type="EMBL" id="RWJN01000119">
    <property type="protein sequence ID" value="TCD66852.1"/>
    <property type="molecule type" value="Genomic_DNA"/>
</dbReference>
<evidence type="ECO:0000256" key="2">
    <source>
        <dbReference type="ARBA" id="ARBA00022723"/>
    </source>
</evidence>
<dbReference type="GO" id="GO:0005096">
    <property type="term" value="F:GTPase activator activity"/>
    <property type="evidence" value="ECO:0007669"/>
    <property type="project" value="UniProtKB-KW"/>
</dbReference>
<dbReference type="SMART" id="SM00105">
    <property type="entry name" value="ArfGap"/>
    <property type="match status" value="1"/>
</dbReference>
<feature type="domain" description="Arf-GAP" evidence="7">
    <location>
        <begin position="10"/>
        <end position="130"/>
    </location>
</feature>
<keyword evidence="3 5" id="KW-0863">Zinc-finger</keyword>
<keyword evidence="9" id="KW-1185">Reference proteome</keyword>
<evidence type="ECO:0000256" key="5">
    <source>
        <dbReference type="PROSITE-ProRule" id="PRU00288"/>
    </source>
</evidence>
<protein>
    <submittedName>
        <fullName evidence="8">Glyoxalase</fullName>
    </submittedName>
</protein>
<dbReference type="CDD" id="cd08831">
    <property type="entry name" value="ArfGap_ArfGap2_3_like"/>
    <property type="match status" value="1"/>
</dbReference>
<dbReference type="GO" id="GO:0000139">
    <property type="term" value="C:Golgi membrane"/>
    <property type="evidence" value="ECO:0007669"/>
    <property type="project" value="GOC"/>
</dbReference>
<keyword evidence="1" id="KW-0343">GTPase activation</keyword>
<gene>
    <name evidence="8" type="primary">GLO3</name>
    <name evidence="8" type="ORF">EIP91_000806</name>
</gene>
<evidence type="ECO:0000313" key="9">
    <source>
        <dbReference type="Proteomes" id="UP000292702"/>
    </source>
</evidence>
<reference evidence="8 9" key="1">
    <citation type="submission" date="2018-11" db="EMBL/GenBank/DDBJ databases">
        <title>Genome assembly of Steccherinum ochraceum LE-BIN_3174, the white-rot fungus of the Steccherinaceae family (The Residual Polyporoid clade, Polyporales, Basidiomycota).</title>
        <authorList>
            <person name="Fedorova T.V."/>
            <person name="Glazunova O.A."/>
            <person name="Landesman E.O."/>
            <person name="Moiseenko K.V."/>
            <person name="Psurtseva N.V."/>
            <person name="Savinova O.S."/>
            <person name="Shakhova N.V."/>
            <person name="Tyazhelova T.V."/>
            <person name="Vasina D.V."/>
        </authorList>
    </citation>
    <scope>NUCLEOTIDE SEQUENCE [LARGE SCALE GENOMIC DNA]</scope>
    <source>
        <strain evidence="8 9">LE-BIN_3174</strain>
    </source>
</reference>
<organism evidence="8 9">
    <name type="scientific">Steccherinum ochraceum</name>
    <dbReference type="NCBI Taxonomy" id="92696"/>
    <lineage>
        <taxon>Eukaryota</taxon>
        <taxon>Fungi</taxon>
        <taxon>Dikarya</taxon>
        <taxon>Basidiomycota</taxon>
        <taxon>Agaricomycotina</taxon>
        <taxon>Agaricomycetes</taxon>
        <taxon>Polyporales</taxon>
        <taxon>Steccherinaceae</taxon>
        <taxon>Steccherinum</taxon>
    </lineage>
</organism>
<dbReference type="FunFam" id="1.10.220.150:FF:000004">
    <property type="entry name" value="Putative ADP-ribosylation factor GTPase-activating protein 2"/>
    <property type="match status" value="1"/>
</dbReference>
<dbReference type="InterPro" id="IPR038508">
    <property type="entry name" value="ArfGAP_dom_sf"/>
</dbReference>
<evidence type="ECO:0000256" key="3">
    <source>
        <dbReference type="ARBA" id="ARBA00022771"/>
    </source>
</evidence>
<feature type="region of interest" description="Disordered" evidence="6">
    <location>
        <begin position="568"/>
        <end position="590"/>
    </location>
</feature>
<keyword evidence="2" id="KW-0479">Metal-binding</keyword>
<feature type="compositionally biased region" description="Low complexity" evidence="6">
    <location>
        <begin position="308"/>
        <end position="318"/>
    </location>
</feature>
<keyword evidence="4" id="KW-0862">Zinc</keyword>
<comment type="caution">
    <text evidence="8">The sequence shown here is derived from an EMBL/GenBank/DDBJ whole genome shotgun (WGS) entry which is preliminary data.</text>
</comment>
<evidence type="ECO:0000256" key="1">
    <source>
        <dbReference type="ARBA" id="ARBA00022468"/>
    </source>
</evidence>
<dbReference type="GO" id="GO:0048205">
    <property type="term" value="P:COPI coating of Golgi vesicle"/>
    <property type="evidence" value="ECO:0007669"/>
    <property type="project" value="TreeGrafter"/>
</dbReference>
<dbReference type="STRING" id="92696.A0A4R0RID3"/>
<evidence type="ECO:0000313" key="8">
    <source>
        <dbReference type="EMBL" id="TCD66852.1"/>
    </source>
</evidence>
<dbReference type="InterPro" id="IPR037278">
    <property type="entry name" value="ARFGAP/RecO"/>
</dbReference>
<name>A0A4R0RID3_9APHY</name>
<feature type="compositionally biased region" description="Low complexity" evidence="6">
    <location>
        <begin position="165"/>
        <end position="215"/>
    </location>
</feature>
<sequence>MADPTKAETEAVFKVFRSQKGNKTCFDCQARNPTWSSVTFGVYICLDCSSIHRNLGVHISFVRSTNLDSWQLQQLRTMKVGGNQSATDFFNKHGGSALLSDSDTKKKYSSRVAELYKEELAKRVKEDVAKFPAKIVVDGVVDTPTSTPKEGGDDDFFSSWDKPANKPASKPASSPAGPPVVGRSASAAGAPSAPRTVSSSSLRSNSSMGSGASRPASKLGASRLNSSSGTTATSTNGGTAAAAKKSKLGGLGAKKAAAPIDFAEAERKAAEEAERIKQLGYDKQKEQEEEERRAKEVSEVAIKIASPITSTSSKPSTPVETKPRGSAHDMERLGMGMKRLGFGAVPVAASSSASNSSANADVPTTARDKFGGQKAISSDMYFGRGTYDPAAVSEAQTRLQNFQGASSISSNQYFGREEDEEGVAMGTGPDGGMLGDGTLAGLEVAAREAMQRVMANPDVQNAADSIRAGAMKLSDYLAQMIWDQAFTEVILAVFAFLLICMKPEPSDKEYSSRLMKSMKAAFRATSSFPEPHCPLNTHGYGMLCPPLPNMTSTPKPIQLTMPTPDVAGASPTSTAKTMGESDQDRPRMIGDNEKGYESVLKLPVPVWPVSEEEKEDYDDEDIPSEIPNIPTEPDTISRKSRARSFVGGFVSGLRSIPRAVTHSSIYERRTTTVSSRYTSRTESQVPPPPLATLEHGQFKHGPHAHPLPGQFPYPILLAHPTPHGVPPLALTHHEPPLSTIGSSYSYYDKPSSSAGGSISSRLGDFLGELSSMPWISPPGGRVAVDYHPGEAPRARLNRSGSNGSWYSINPPSTPSDISDRGKYVPEPWFPPAQLPPHQEVDEYEGDVGAGAKGIDGNDGVPLQEKLKRLQDDLQEKTMEVENLRRVVEHNKVHIGALETEIAELKEAQEQQADIRRRRSSTRKSLSGYRKRDSVRTVMSMRKTMTSISRPPSSFYED</sequence>
<evidence type="ECO:0000256" key="4">
    <source>
        <dbReference type="ARBA" id="ARBA00022833"/>
    </source>
</evidence>
<feature type="compositionally biased region" description="Polar residues" evidence="6">
    <location>
        <begin position="942"/>
        <end position="951"/>
    </location>
</feature>
<dbReference type="Proteomes" id="UP000292702">
    <property type="component" value="Unassembled WGS sequence"/>
</dbReference>
<dbReference type="Pfam" id="PF01412">
    <property type="entry name" value="ArfGap"/>
    <property type="match status" value="1"/>
</dbReference>
<feature type="region of interest" description="Disordered" evidence="6">
    <location>
        <begin position="308"/>
        <end position="327"/>
    </location>
</feature>
<dbReference type="PANTHER" id="PTHR45686:SF4">
    <property type="entry name" value="ADP-RIBOSYLATION FACTOR GTPASE ACTIVATING PROTEIN 3, ISOFORM H"/>
    <property type="match status" value="1"/>
</dbReference>
<dbReference type="AlphaFoldDB" id="A0A4R0RID3"/>
<feature type="region of interest" description="Disordered" evidence="6">
    <location>
        <begin position="795"/>
        <end position="818"/>
    </location>
</feature>
<feature type="region of interest" description="Disordered" evidence="6">
    <location>
        <begin position="615"/>
        <end position="639"/>
    </location>
</feature>
<dbReference type="PANTHER" id="PTHR45686">
    <property type="entry name" value="ADP-RIBOSYLATION FACTOR GTPASE ACTIVATING PROTEIN 3, ISOFORM H-RELATED"/>
    <property type="match status" value="1"/>
</dbReference>
<proteinExistence type="predicted"/>
<evidence type="ECO:0000259" key="7">
    <source>
        <dbReference type="PROSITE" id="PS50115"/>
    </source>
</evidence>
<dbReference type="OrthoDB" id="983479at2759"/>
<dbReference type="Gene3D" id="1.10.220.150">
    <property type="entry name" value="Arf GTPase activating protein"/>
    <property type="match status" value="1"/>
</dbReference>
<feature type="region of interest" description="Disordered" evidence="6">
    <location>
        <begin position="907"/>
        <end position="957"/>
    </location>
</feature>
<feature type="compositionally biased region" description="Low complexity" evidence="6">
    <location>
        <begin position="225"/>
        <end position="240"/>
    </location>
</feature>
<evidence type="ECO:0000256" key="6">
    <source>
        <dbReference type="SAM" id="MobiDB-lite"/>
    </source>
</evidence>
<dbReference type="PROSITE" id="PS50115">
    <property type="entry name" value="ARFGAP"/>
    <property type="match status" value="1"/>
</dbReference>
<dbReference type="GO" id="GO:0008270">
    <property type="term" value="F:zinc ion binding"/>
    <property type="evidence" value="ECO:0007669"/>
    <property type="project" value="UniProtKB-KW"/>
</dbReference>
<dbReference type="InterPro" id="IPR001164">
    <property type="entry name" value="ArfGAP_dom"/>
</dbReference>
<dbReference type="PRINTS" id="PR00405">
    <property type="entry name" value="REVINTRACTNG"/>
</dbReference>
<feature type="compositionally biased region" description="Polar residues" evidence="6">
    <location>
        <begin position="798"/>
        <end position="816"/>
    </location>
</feature>
<feature type="region of interest" description="Disordered" evidence="6">
    <location>
        <begin position="141"/>
        <end position="240"/>
    </location>
</feature>
<dbReference type="SUPFAM" id="SSF57863">
    <property type="entry name" value="ArfGap/RecO-like zinc finger"/>
    <property type="match status" value="1"/>
</dbReference>